<name>A0A7J3I8J6_9CREN</name>
<proteinExistence type="predicted"/>
<evidence type="ECO:0000313" key="1">
    <source>
        <dbReference type="EMBL" id="HGN37090.1"/>
    </source>
</evidence>
<evidence type="ECO:0008006" key="3">
    <source>
        <dbReference type="Google" id="ProtNLM"/>
    </source>
</evidence>
<organism evidence="1">
    <name type="scientific">Ignisphaera aggregans</name>
    <dbReference type="NCBI Taxonomy" id="334771"/>
    <lineage>
        <taxon>Archaea</taxon>
        <taxon>Thermoproteota</taxon>
        <taxon>Thermoprotei</taxon>
        <taxon>Desulfurococcales</taxon>
        <taxon>Desulfurococcaceae</taxon>
        <taxon>Ignisphaera</taxon>
    </lineage>
</organism>
<evidence type="ECO:0000313" key="2">
    <source>
        <dbReference type="EMBL" id="HGQ17385.1"/>
    </source>
</evidence>
<protein>
    <recommendedName>
        <fullName evidence="3">Cation efflux protein cytoplasmic domain-containing protein</fullName>
    </recommendedName>
</protein>
<gene>
    <name evidence="1" type="ORF">ENT87_06050</name>
    <name evidence="2" type="ORF">ENU30_00180</name>
</gene>
<accession>A0A7J3I8J6</accession>
<dbReference type="EMBL" id="DTAI01000178">
    <property type="protein sequence ID" value="HGN37090.1"/>
    <property type="molecule type" value="Genomic_DNA"/>
</dbReference>
<dbReference type="Gene3D" id="3.30.70.1350">
    <property type="entry name" value="Cation efflux protein, cytoplasmic domain"/>
    <property type="match status" value="1"/>
</dbReference>
<comment type="caution">
    <text evidence="1">The sequence shown here is derived from an EMBL/GenBank/DDBJ whole genome shotgun (WGS) entry which is preliminary data.</text>
</comment>
<dbReference type="SUPFAM" id="SSF160240">
    <property type="entry name" value="Cation efflux protein cytoplasmic domain-like"/>
    <property type="match status" value="1"/>
</dbReference>
<dbReference type="InterPro" id="IPR036837">
    <property type="entry name" value="Cation_efflux_CTD_sf"/>
</dbReference>
<dbReference type="AlphaFoldDB" id="A0A7J3I8J6"/>
<dbReference type="EMBL" id="DTBZ01000006">
    <property type="protein sequence ID" value="HGQ17385.1"/>
    <property type="molecule type" value="Genomic_DNA"/>
</dbReference>
<reference evidence="1" key="1">
    <citation type="journal article" date="2020" name="mSystems">
        <title>Genome- and Community-Level Interaction Insights into Carbon Utilization and Element Cycling Functions of Hydrothermarchaeota in Hydrothermal Sediment.</title>
        <authorList>
            <person name="Zhou Z."/>
            <person name="Liu Y."/>
            <person name="Xu W."/>
            <person name="Pan J."/>
            <person name="Luo Z.H."/>
            <person name="Li M."/>
        </authorList>
    </citation>
    <scope>NUCLEOTIDE SEQUENCE [LARGE SCALE GENOMIC DNA]</scope>
    <source>
        <strain evidence="1">SpSt-618</strain>
        <strain evidence="2">SpSt-657</strain>
    </source>
</reference>
<sequence length="93" mass="11131">MRYKILSTLNSFEEIVIKRIDLRKVGSFYIVRIECFINPSTTILRAHKLRLKIMETCREISELIYHVDVIFYPYKTAKRTRKQDRAVSKPHSN</sequence>